<reference evidence="7 9" key="2">
    <citation type="journal article" date="2018" name="Plant J.">
        <title>The Physcomitrella patens chromosome-scale assembly reveals moss genome structure and evolution.</title>
        <authorList>
            <person name="Lang D."/>
            <person name="Ullrich K.K."/>
            <person name="Murat F."/>
            <person name="Fuchs J."/>
            <person name="Jenkins J."/>
            <person name="Haas F.B."/>
            <person name="Piednoel M."/>
            <person name="Gundlach H."/>
            <person name="Van Bel M."/>
            <person name="Meyberg R."/>
            <person name="Vives C."/>
            <person name="Morata J."/>
            <person name="Symeonidi A."/>
            <person name="Hiss M."/>
            <person name="Muchero W."/>
            <person name="Kamisugi Y."/>
            <person name="Saleh O."/>
            <person name="Blanc G."/>
            <person name="Decker E.L."/>
            <person name="van Gessel N."/>
            <person name="Grimwood J."/>
            <person name="Hayes R.D."/>
            <person name="Graham S.W."/>
            <person name="Gunter L.E."/>
            <person name="McDaniel S.F."/>
            <person name="Hoernstein S.N.W."/>
            <person name="Larsson A."/>
            <person name="Li F.W."/>
            <person name="Perroud P.F."/>
            <person name="Phillips J."/>
            <person name="Ranjan P."/>
            <person name="Rokshar D.S."/>
            <person name="Rothfels C.J."/>
            <person name="Schneider L."/>
            <person name="Shu S."/>
            <person name="Stevenson D.W."/>
            <person name="Thummler F."/>
            <person name="Tillich M."/>
            <person name="Villarreal Aguilar J.C."/>
            <person name="Widiez T."/>
            <person name="Wong G.K."/>
            <person name="Wymore A."/>
            <person name="Zhang Y."/>
            <person name="Zimmer A.D."/>
            <person name="Quatrano R.S."/>
            <person name="Mayer K.F.X."/>
            <person name="Goodstein D."/>
            <person name="Casacuberta J.M."/>
            <person name="Vandepoele K."/>
            <person name="Reski R."/>
            <person name="Cuming A.C."/>
            <person name="Tuskan G.A."/>
            <person name="Maumus F."/>
            <person name="Salse J."/>
            <person name="Schmutz J."/>
            <person name="Rensing S.A."/>
        </authorList>
    </citation>
    <scope>NUCLEOTIDE SEQUENCE [LARGE SCALE GENOMIC DNA]</scope>
    <source>
        <strain evidence="8 9">cv. Gransden 2004</strain>
    </source>
</reference>
<feature type="compositionally biased region" description="Basic and acidic residues" evidence="5">
    <location>
        <begin position="11"/>
        <end position="22"/>
    </location>
</feature>
<dbReference type="InterPro" id="IPR003340">
    <property type="entry name" value="B3_DNA-bd"/>
</dbReference>
<dbReference type="InterPro" id="IPR015300">
    <property type="entry name" value="DNA-bd_pseudobarrel_sf"/>
</dbReference>
<evidence type="ECO:0000259" key="6">
    <source>
        <dbReference type="PROSITE" id="PS50863"/>
    </source>
</evidence>
<protein>
    <recommendedName>
        <fullName evidence="6">TF-B3 domain-containing protein</fullName>
    </recommendedName>
</protein>
<accession>A0A2K1JIE2</accession>
<dbReference type="Pfam" id="PF02362">
    <property type="entry name" value="B3"/>
    <property type="match status" value="1"/>
</dbReference>
<dbReference type="PROSITE" id="PS50863">
    <property type="entry name" value="B3"/>
    <property type="match status" value="1"/>
</dbReference>
<dbReference type="EnsemblPlants" id="Pp3c14_19410V3.1">
    <property type="protein sequence ID" value="PAC:32961854.CDS.1"/>
    <property type="gene ID" value="Pp3c14_19410"/>
</dbReference>
<dbReference type="EMBL" id="ABEU02000014">
    <property type="protein sequence ID" value="PNR41320.1"/>
    <property type="molecule type" value="Genomic_DNA"/>
</dbReference>
<evidence type="ECO:0000256" key="3">
    <source>
        <dbReference type="ARBA" id="ARBA00023163"/>
    </source>
</evidence>
<dbReference type="GO" id="GO:0003677">
    <property type="term" value="F:DNA binding"/>
    <property type="evidence" value="ECO:0007669"/>
    <property type="project" value="UniProtKB-KW"/>
</dbReference>
<name>A0A2K1JIE2_PHYPA</name>
<dbReference type="OrthoDB" id="1909330at2759"/>
<dbReference type="InterPro" id="IPR044837">
    <property type="entry name" value="REM16-like"/>
</dbReference>
<keyword evidence="1" id="KW-0805">Transcription regulation</keyword>
<reference evidence="8" key="3">
    <citation type="submission" date="2020-12" db="UniProtKB">
        <authorList>
            <consortium name="EnsemblPlants"/>
        </authorList>
    </citation>
    <scope>IDENTIFICATION</scope>
</reference>
<reference evidence="7 9" key="1">
    <citation type="journal article" date="2008" name="Science">
        <title>The Physcomitrella genome reveals evolutionary insights into the conquest of land by plants.</title>
        <authorList>
            <person name="Rensing S."/>
            <person name="Lang D."/>
            <person name="Zimmer A."/>
            <person name="Terry A."/>
            <person name="Salamov A."/>
            <person name="Shapiro H."/>
            <person name="Nishiyama T."/>
            <person name="Perroud P.-F."/>
            <person name="Lindquist E."/>
            <person name="Kamisugi Y."/>
            <person name="Tanahashi T."/>
            <person name="Sakakibara K."/>
            <person name="Fujita T."/>
            <person name="Oishi K."/>
            <person name="Shin-I T."/>
            <person name="Kuroki Y."/>
            <person name="Toyoda A."/>
            <person name="Suzuki Y."/>
            <person name="Hashimoto A."/>
            <person name="Yamaguchi K."/>
            <person name="Sugano A."/>
            <person name="Kohara Y."/>
            <person name="Fujiyama A."/>
            <person name="Anterola A."/>
            <person name="Aoki S."/>
            <person name="Ashton N."/>
            <person name="Barbazuk W.B."/>
            <person name="Barker E."/>
            <person name="Bennetzen J."/>
            <person name="Bezanilla M."/>
            <person name="Blankenship R."/>
            <person name="Cho S.H."/>
            <person name="Dutcher S."/>
            <person name="Estelle M."/>
            <person name="Fawcett J.A."/>
            <person name="Gundlach H."/>
            <person name="Hanada K."/>
            <person name="Heyl A."/>
            <person name="Hicks K.A."/>
            <person name="Hugh J."/>
            <person name="Lohr M."/>
            <person name="Mayer K."/>
            <person name="Melkozernov A."/>
            <person name="Murata T."/>
            <person name="Nelson D."/>
            <person name="Pils B."/>
            <person name="Prigge M."/>
            <person name="Reiss B."/>
            <person name="Renner T."/>
            <person name="Rombauts S."/>
            <person name="Rushton P."/>
            <person name="Sanderfoot A."/>
            <person name="Schween G."/>
            <person name="Shiu S.-H."/>
            <person name="Stueber K."/>
            <person name="Theodoulou F.L."/>
            <person name="Tu H."/>
            <person name="Van de Peer Y."/>
            <person name="Verrier P.J."/>
            <person name="Waters E."/>
            <person name="Wood A."/>
            <person name="Yang L."/>
            <person name="Cove D."/>
            <person name="Cuming A."/>
            <person name="Hasebe M."/>
            <person name="Lucas S."/>
            <person name="Mishler D.B."/>
            <person name="Reski R."/>
            <person name="Grigoriev I."/>
            <person name="Quatrano R.S."/>
            <person name="Boore J.L."/>
        </authorList>
    </citation>
    <scope>NUCLEOTIDE SEQUENCE [LARGE SCALE GENOMIC DNA]</scope>
    <source>
        <strain evidence="8 9">cv. Gransden 2004</strain>
    </source>
</reference>
<evidence type="ECO:0000256" key="2">
    <source>
        <dbReference type="ARBA" id="ARBA00023125"/>
    </source>
</evidence>
<dbReference type="RefSeq" id="XP_024395307.1">
    <property type="nucleotide sequence ID" value="XM_024539539.2"/>
</dbReference>
<keyword evidence="4" id="KW-0539">Nucleus</keyword>
<feature type="domain" description="TF-B3" evidence="6">
    <location>
        <begin position="128"/>
        <end position="218"/>
    </location>
</feature>
<evidence type="ECO:0000313" key="7">
    <source>
        <dbReference type="EMBL" id="PNR41320.1"/>
    </source>
</evidence>
<keyword evidence="3" id="KW-0804">Transcription</keyword>
<dbReference type="Gene3D" id="2.40.330.10">
    <property type="entry name" value="DNA-binding pseudobarrel domain"/>
    <property type="match status" value="1"/>
</dbReference>
<dbReference type="SMART" id="SM01019">
    <property type="entry name" value="B3"/>
    <property type="match status" value="1"/>
</dbReference>
<dbReference type="CDD" id="cd10017">
    <property type="entry name" value="B3_DNA"/>
    <property type="match status" value="1"/>
</dbReference>
<proteinExistence type="predicted"/>
<gene>
    <name evidence="8" type="primary">LOC112291721</name>
    <name evidence="7" type="ORF">PHYPA_018723</name>
</gene>
<dbReference type="GeneID" id="112291721"/>
<dbReference type="EnsemblPlants" id="Pp3c14_19410V3.2">
    <property type="protein sequence ID" value="PAC:32961855.CDS.1"/>
    <property type="gene ID" value="Pp3c14_19410"/>
</dbReference>
<evidence type="ECO:0000313" key="8">
    <source>
        <dbReference type="EnsemblPlants" id="PAC:32961854.CDS.1"/>
    </source>
</evidence>
<dbReference type="Gramene" id="Pp3c14_19410V3.2">
    <property type="protein sequence ID" value="PAC:32961855.CDS.1"/>
    <property type="gene ID" value="Pp3c14_19410"/>
</dbReference>
<dbReference type="PANTHER" id="PTHR31391">
    <property type="entry name" value="B3 DOMAIN-CONTAINING PROTEIN OS11G0197600-RELATED"/>
    <property type="match status" value="1"/>
</dbReference>
<dbReference type="AlphaFoldDB" id="A0A2K1JIE2"/>
<dbReference type="PANTHER" id="PTHR31391:SF4">
    <property type="entry name" value="B3 DOMAIN-CONTAINING PROTEIN OS03G0184500"/>
    <property type="match status" value="1"/>
</dbReference>
<evidence type="ECO:0000256" key="1">
    <source>
        <dbReference type="ARBA" id="ARBA00023015"/>
    </source>
</evidence>
<organism evidence="7">
    <name type="scientific">Physcomitrium patens</name>
    <name type="common">Spreading-leaved earth moss</name>
    <name type="synonym">Physcomitrella patens</name>
    <dbReference type="NCBI Taxonomy" id="3218"/>
    <lineage>
        <taxon>Eukaryota</taxon>
        <taxon>Viridiplantae</taxon>
        <taxon>Streptophyta</taxon>
        <taxon>Embryophyta</taxon>
        <taxon>Bryophyta</taxon>
        <taxon>Bryophytina</taxon>
        <taxon>Bryopsida</taxon>
        <taxon>Funariidae</taxon>
        <taxon>Funariales</taxon>
        <taxon>Funariaceae</taxon>
        <taxon>Physcomitrium</taxon>
    </lineage>
</organism>
<evidence type="ECO:0000313" key="9">
    <source>
        <dbReference type="Proteomes" id="UP000006727"/>
    </source>
</evidence>
<keyword evidence="9" id="KW-1185">Reference proteome</keyword>
<sequence>MADEDETELTYEEKRKQRVEENEKKMGELGLLKLAKSVSEGNGGALLKKSTKRKMMSSLEELRLEARRSSRVAAKPAVTYNDAPVLSGLREKVETRHGLPKQYLSDKPRMAAIDAAEAVFKDLRNPAFIKSLLHSHTSGGFWMGLQSAFCKEHLPVDDERIMLEANDLEWECIYLAGKGGLSGGWRGFSIDNQLADGDCCIFELVNPRRFVVHIFRVSRDESLKPVKAGREKSNKKAGKR</sequence>
<dbReference type="Gramene" id="Pp3c14_19410V3.1">
    <property type="protein sequence ID" value="PAC:32961854.CDS.1"/>
    <property type="gene ID" value="Pp3c14_19410"/>
</dbReference>
<evidence type="ECO:0000256" key="4">
    <source>
        <dbReference type="ARBA" id="ARBA00023242"/>
    </source>
</evidence>
<dbReference type="PaxDb" id="3218-PP1S34_82V6.1"/>
<dbReference type="Proteomes" id="UP000006727">
    <property type="component" value="Chromosome 14"/>
</dbReference>
<feature type="region of interest" description="Disordered" evidence="5">
    <location>
        <begin position="1"/>
        <end position="22"/>
    </location>
</feature>
<keyword evidence="2" id="KW-0238">DNA-binding</keyword>
<dbReference type="SUPFAM" id="SSF101936">
    <property type="entry name" value="DNA-binding pseudobarrel domain"/>
    <property type="match status" value="1"/>
</dbReference>
<evidence type="ECO:0000256" key="5">
    <source>
        <dbReference type="SAM" id="MobiDB-lite"/>
    </source>
</evidence>
<dbReference type="OMA" id="MKPRTVE"/>
<feature type="compositionally biased region" description="Acidic residues" evidence="5">
    <location>
        <begin position="1"/>
        <end position="10"/>
    </location>
</feature>